<feature type="chain" id="PRO_5012452509" description="SXP/RAL-2 family protein Ani s 5-like cation-binding domain-containing protein" evidence="2">
    <location>
        <begin position="16"/>
        <end position="197"/>
    </location>
</feature>
<dbReference type="AlphaFoldDB" id="A0A0B1SYB0"/>
<dbReference type="InterPro" id="IPR052823">
    <property type="entry name" value="SXP/RAL-2_related"/>
</dbReference>
<dbReference type="InterPro" id="IPR003677">
    <property type="entry name" value="ANIS5_cation-bd"/>
</dbReference>
<dbReference type="OrthoDB" id="5845888at2759"/>
<proteinExistence type="predicted"/>
<evidence type="ECO:0000313" key="4">
    <source>
        <dbReference type="EMBL" id="KHJ90283.1"/>
    </source>
</evidence>
<feature type="domain" description="SXP/RAL-2 family protein Ani s 5-like cation-binding" evidence="3">
    <location>
        <begin position="64"/>
        <end position="169"/>
    </location>
</feature>
<protein>
    <recommendedName>
        <fullName evidence="3">SXP/RAL-2 family protein Ani s 5-like cation-binding domain-containing protein</fullName>
    </recommendedName>
</protein>
<reference evidence="4 5" key="1">
    <citation type="submission" date="2014-03" db="EMBL/GenBank/DDBJ databases">
        <title>Draft genome of the hookworm Oesophagostomum dentatum.</title>
        <authorList>
            <person name="Mitreva M."/>
        </authorList>
    </citation>
    <scope>NUCLEOTIDE SEQUENCE [LARGE SCALE GENOMIC DNA]</scope>
    <source>
        <strain evidence="4 5">OD-Hann</strain>
    </source>
</reference>
<feature type="coiled-coil region" evidence="1">
    <location>
        <begin position="73"/>
        <end position="113"/>
    </location>
</feature>
<organism evidence="4 5">
    <name type="scientific">Oesophagostomum dentatum</name>
    <name type="common">Nodular worm</name>
    <dbReference type="NCBI Taxonomy" id="61180"/>
    <lineage>
        <taxon>Eukaryota</taxon>
        <taxon>Metazoa</taxon>
        <taxon>Ecdysozoa</taxon>
        <taxon>Nematoda</taxon>
        <taxon>Chromadorea</taxon>
        <taxon>Rhabditida</taxon>
        <taxon>Rhabditina</taxon>
        <taxon>Rhabditomorpha</taxon>
        <taxon>Strongyloidea</taxon>
        <taxon>Strongylidae</taxon>
        <taxon>Oesophagostomum</taxon>
    </lineage>
</organism>
<sequence>MIWFILATGLVSVVCEEWPKTFEFPIYSPLTERHQKSWPIGTTRHVTIYPAGTDQDLFKKATSEAKKEYLSILNEQNNTVAQEKERIQAWAKKHNLEKEFKESEEAMDKSRAEGKKDVLALISNLSAVNSEYVKIEEDMSLTRSEIKQKIRDLWQKYPKELKLILYARSLTDGRKNDDPFSVSLYNTMLWAEKIDSR</sequence>
<keyword evidence="2" id="KW-0732">Signal</keyword>
<dbReference type="PANTHER" id="PTHR21593">
    <property type="entry name" value="PRION-LIKE- Q/N-RICH -DOMAIN-BEARING PROTEIN PROTEIN"/>
    <property type="match status" value="1"/>
</dbReference>
<name>A0A0B1SYB0_OESDE</name>
<dbReference type="Proteomes" id="UP000053660">
    <property type="component" value="Unassembled WGS sequence"/>
</dbReference>
<feature type="signal peptide" evidence="2">
    <location>
        <begin position="1"/>
        <end position="15"/>
    </location>
</feature>
<evidence type="ECO:0000256" key="2">
    <source>
        <dbReference type="SAM" id="SignalP"/>
    </source>
</evidence>
<dbReference type="PANTHER" id="PTHR21593:SF36">
    <property type="entry name" value="DUF148 DOMAIN-CONTAINING PROTEIN-RELATED"/>
    <property type="match status" value="1"/>
</dbReference>
<evidence type="ECO:0000313" key="5">
    <source>
        <dbReference type="Proteomes" id="UP000053660"/>
    </source>
</evidence>
<dbReference type="Pfam" id="PF02520">
    <property type="entry name" value="ANIS5_cation-bd"/>
    <property type="match status" value="1"/>
</dbReference>
<evidence type="ECO:0000259" key="3">
    <source>
        <dbReference type="Pfam" id="PF02520"/>
    </source>
</evidence>
<dbReference type="EMBL" id="KN553191">
    <property type="protein sequence ID" value="KHJ90283.1"/>
    <property type="molecule type" value="Genomic_DNA"/>
</dbReference>
<keyword evidence="1" id="KW-0175">Coiled coil</keyword>
<gene>
    <name evidence="4" type="ORF">OESDEN_09874</name>
</gene>
<accession>A0A0B1SYB0</accession>
<evidence type="ECO:0000256" key="1">
    <source>
        <dbReference type="SAM" id="Coils"/>
    </source>
</evidence>
<keyword evidence="5" id="KW-1185">Reference proteome</keyword>